<dbReference type="AlphaFoldDB" id="A0AAN9YBE1"/>
<evidence type="ECO:0000313" key="3">
    <source>
        <dbReference type="Proteomes" id="UP001367676"/>
    </source>
</evidence>
<reference evidence="2 3" key="1">
    <citation type="submission" date="2024-03" db="EMBL/GenBank/DDBJ databases">
        <title>Adaptation during the transition from Ophiocordyceps entomopathogen to insect associate is accompanied by gene loss and intensified selection.</title>
        <authorList>
            <person name="Ward C.M."/>
            <person name="Onetto C.A."/>
            <person name="Borneman A.R."/>
        </authorList>
    </citation>
    <scope>NUCLEOTIDE SEQUENCE [LARGE SCALE GENOMIC DNA]</scope>
    <source>
        <strain evidence="2">AWRI1</strain>
        <tissue evidence="2">Single Adult Female</tissue>
    </source>
</reference>
<gene>
    <name evidence="2" type="ORF">V9T40_006243</name>
</gene>
<dbReference type="InterPro" id="IPR011989">
    <property type="entry name" value="ARM-like"/>
</dbReference>
<evidence type="ECO:0000259" key="1">
    <source>
        <dbReference type="Pfam" id="PF18382"/>
    </source>
</evidence>
<name>A0AAN9YBE1_9HEMI</name>
<evidence type="ECO:0000313" key="2">
    <source>
        <dbReference type="EMBL" id="KAK7605057.1"/>
    </source>
</evidence>
<dbReference type="InterPro" id="IPR041387">
    <property type="entry name" value="FHOD1_GBD_N"/>
</dbReference>
<feature type="domain" description="FHOD1 N-terminal GTPase-binding" evidence="1">
    <location>
        <begin position="21"/>
        <end position="57"/>
    </location>
</feature>
<sequence>MRKSSEFRKQCGYGCEGKMAKRLDDAALQLYKDGDYSSYLDLDSSIAEQHEEFDNFQFKYVQLIAYDIQPKQP</sequence>
<proteinExistence type="predicted"/>
<protein>
    <recommendedName>
        <fullName evidence="1">FHOD1 N-terminal GTPase-binding domain-containing protein</fullName>
    </recommendedName>
</protein>
<accession>A0AAN9YBE1</accession>
<organism evidence="2 3">
    <name type="scientific">Parthenolecanium corni</name>
    <dbReference type="NCBI Taxonomy" id="536013"/>
    <lineage>
        <taxon>Eukaryota</taxon>
        <taxon>Metazoa</taxon>
        <taxon>Ecdysozoa</taxon>
        <taxon>Arthropoda</taxon>
        <taxon>Hexapoda</taxon>
        <taxon>Insecta</taxon>
        <taxon>Pterygota</taxon>
        <taxon>Neoptera</taxon>
        <taxon>Paraneoptera</taxon>
        <taxon>Hemiptera</taxon>
        <taxon>Sternorrhyncha</taxon>
        <taxon>Coccoidea</taxon>
        <taxon>Coccidae</taxon>
        <taxon>Parthenolecanium</taxon>
    </lineage>
</organism>
<dbReference type="Pfam" id="PF18382">
    <property type="entry name" value="Formin_GBD_N"/>
    <property type="match status" value="1"/>
</dbReference>
<dbReference type="EMBL" id="JBBCAQ010000003">
    <property type="protein sequence ID" value="KAK7605057.1"/>
    <property type="molecule type" value="Genomic_DNA"/>
</dbReference>
<dbReference type="Gene3D" id="1.25.10.10">
    <property type="entry name" value="Leucine-rich Repeat Variant"/>
    <property type="match status" value="1"/>
</dbReference>
<comment type="caution">
    <text evidence="2">The sequence shown here is derived from an EMBL/GenBank/DDBJ whole genome shotgun (WGS) entry which is preliminary data.</text>
</comment>
<keyword evidence="3" id="KW-1185">Reference proteome</keyword>
<dbReference type="Proteomes" id="UP001367676">
    <property type="component" value="Unassembled WGS sequence"/>
</dbReference>